<keyword evidence="2" id="KW-1185">Reference proteome</keyword>
<reference evidence="1 2" key="1">
    <citation type="journal article" date="2022" name="Hortic Res">
        <title>A haplotype resolved chromosomal level avocado genome allows analysis of novel avocado genes.</title>
        <authorList>
            <person name="Nath O."/>
            <person name="Fletcher S.J."/>
            <person name="Hayward A."/>
            <person name="Shaw L.M."/>
            <person name="Masouleh A.K."/>
            <person name="Furtado A."/>
            <person name="Henry R.J."/>
            <person name="Mitter N."/>
        </authorList>
    </citation>
    <scope>NUCLEOTIDE SEQUENCE [LARGE SCALE GENOMIC DNA]</scope>
    <source>
        <strain evidence="2">cv. Hass</strain>
    </source>
</reference>
<accession>A0ACC2KWS5</accession>
<name>A0ACC2KWS5_PERAE</name>
<dbReference type="EMBL" id="CM056819">
    <property type="protein sequence ID" value="KAJ8625721.1"/>
    <property type="molecule type" value="Genomic_DNA"/>
</dbReference>
<gene>
    <name evidence="1" type="ORF">MRB53_034251</name>
</gene>
<organism evidence="1 2">
    <name type="scientific">Persea americana</name>
    <name type="common">Avocado</name>
    <dbReference type="NCBI Taxonomy" id="3435"/>
    <lineage>
        <taxon>Eukaryota</taxon>
        <taxon>Viridiplantae</taxon>
        <taxon>Streptophyta</taxon>
        <taxon>Embryophyta</taxon>
        <taxon>Tracheophyta</taxon>
        <taxon>Spermatophyta</taxon>
        <taxon>Magnoliopsida</taxon>
        <taxon>Magnoliidae</taxon>
        <taxon>Laurales</taxon>
        <taxon>Lauraceae</taxon>
        <taxon>Persea</taxon>
    </lineage>
</organism>
<comment type="caution">
    <text evidence="1">The sequence shown here is derived from an EMBL/GenBank/DDBJ whole genome shotgun (WGS) entry which is preliminary data.</text>
</comment>
<evidence type="ECO:0000313" key="2">
    <source>
        <dbReference type="Proteomes" id="UP001234297"/>
    </source>
</evidence>
<dbReference type="Proteomes" id="UP001234297">
    <property type="component" value="Chromosome 11"/>
</dbReference>
<proteinExistence type="predicted"/>
<protein>
    <submittedName>
        <fullName evidence="1">Uncharacterized protein</fullName>
    </submittedName>
</protein>
<sequence length="729" mass="80678">MSDWGMYELEDIIWDEFGGSDDHIVPHRGRTTSSDCVHKSDFHRKKPRGEAASSVGRSTDSGTSVDKNVLQGKEKTTFHSTLDGGKAPMLEKGSWSHAHDNVFPASCDSGSINLPTGLAPEDAKISNNRIKGSNVDSVGNEFCTGDPIVGNDGDAAVGNNLCDFQLDDISGTESDLEFFRNGPDQKENSDLLDYGWPDIGNFEDIDRMFRSCDSTFGQSNASAGNDLSWFSTLSHANDCSEETPKSGFRSSCSEGKVFTNTPEHHETDAKSMPASNHLPITERDKRKGSGTFTKSSWNQDANDHCTYANWFNGDTENKGESASVDQAQETNGFDEVKISPETPISNESSITGCQASDLENTQRKQSKSRDQLEGKRKVHSSKYLSGSLQGSGSAHQFTDLKLPSSVPYSPQIFSQQRRLWEANSSRYLRGYVPYGHHKYGHPSHQFSITPAVSSIKSETKNHPLSRKVLEHDASNHVPPVEMSTNPPSKLSTVTPEEKLKTLRSQQVRATMPNEHQHDQFMSDAVFTDQAPVQKQLHQFQNEVGGDSELEEAGMEFVETEIDSTIQESSCMSSVLSNEISLEATSFRQLQDVMEQLDIRTKLCIRDSLYRLARSAEQRHNFCLANTNGRDKRGRSGTPAEEESNKHDQSQCLEYMDPETDTNPIDRSIAHLLFYRPSGLLTKLSNDALSLESPVVIHGSTTNQSVMHDQLVCHEDIGGDADMKLAITEQ</sequence>
<evidence type="ECO:0000313" key="1">
    <source>
        <dbReference type="EMBL" id="KAJ8625721.1"/>
    </source>
</evidence>